<evidence type="ECO:0008006" key="4">
    <source>
        <dbReference type="Google" id="ProtNLM"/>
    </source>
</evidence>
<organism evidence="3">
    <name type="scientific">Granulicella tundricola (strain ATCC BAA-1859 / DSM 23138 / MP5ACTX9)</name>
    <dbReference type="NCBI Taxonomy" id="1198114"/>
    <lineage>
        <taxon>Bacteria</taxon>
        <taxon>Pseudomonadati</taxon>
        <taxon>Acidobacteriota</taxon>
        <taxon>Terriglobia</taxon>
        <taxon>Terriglobales</taxon>
        <taxon>Acidobacteriaceae</taxon>
        <taxon>Granulicella</taxon>
    </lineage>
</organism>
<dbReference type="Proteomes" id="UP000000343">
    <property type="component" value="Chromosome"/>
</dbReference>
<accession>E8X3N1</accession>
<keyword evidence="3" id="KW-1185">Reference proteome</keyword>
<evidence type="ECO:0000313" key="2">
    <source>
        <dbReference type="EMBL" id="ADW68222.1"/>
    </source>
</evidence>
<proteinExistence type="predicted"/>
<dbReference type="eggNOG" id="ENOG5033Y5K">
    <property type="taxonomic scope" value="Bacteria"/>
</dbReference>
<evidence type="ECO:0000256" key="1">
    <source>
        <dbReference type="SAM" id="SignalP"/>
    </source>
</evidence>
<sequence length="326" mass="34862">MMRSMKSVLRSSALAALVLMLSGSTVHAEVGGAEAREAGAIREVKAVYGLPGIAANADGVLSFSLRTMRFTTDQGSYEIERQRIVGVSDGDERVESFGTKGRVVRMLIPYGGGFAVAAVAHKKVGLLTIEFTDAAGDYHGAVFVLNTDDMGTALGQLDVHPPSLYAPALAPVACPASKVRADTVRVEEIGAELQSDFPAEDRVLLYEHLVERLKSEKSIEAVYRAGGTRTAGECAEFTVTVRAEAFKKGDQAVRASLGPLGHFVGTTKLNYHLTVRTQDGTAIVDQEMKKSEGSDSDSLNVTKAISKAVVKSLKKSRKELRKTQMA</sequence>
<reference evidence="3" key="1">
    <citation type="submission" date="2011-01" db="EMBL/GenBank/DDBJ databases">
        <title>Complete sequence of chromosome of Acidobacterium sp. MP5ACTX9.</title>
        <authorList>
            <consortium name="US DOE Joint Genome Institute"/>
            <person name="Lucas S."/>
            <person name="Copeland A."/>
            <person name="Lapidus A."/>
            <person name="Cheng J.-F."/>
            <person name="Goodwin L."/>
            <person name="Pitluck S."/>
            <person name="Teshima H."/>
            <person name="Detter J.C."/>
            <person name="Han C."/>
            <person name="Tapia R."/>
            <person name="Land M."/>
            <person name="Hauser L."/>
            <person name="Kyrpides N."/>
            <person name="Ivanova N."/>
            <person name="Ovchinnikova G."/>
            <person name="Pagani I."/>
            <person name="Rawat S.R."/>
            <person name="Mannisto M."/>
            <person name="Haggblom M.M."/>
            <person name="Woyke T."/>
        </authorList>
    </citation>
    <scope>NUCLEOTIDE SEQUENCE [LARGE SCALE GENOMIC DNA]</scope>
    <source>
        <strain evidence="3">MP5ACTX9</strain>
    </source>
</reference>
<dbReference type="KEGG" id="acm:AciX9_1159"/>
<feature type="chain" id="PRO_5003230635" description="DUF4412 domain-containing protein" evidence="1">
    <location>
        <begin position="29"/>
        <end position="326"/>
    </location>
</feature>
<dbReference type="EMBL" id="CP002480">
    <property type="protein sequence ID" value="ADW68222.1"/>
    <property type="molecule type" value="Genomic_DNA"/>
</dbReference>
<dbReference type="HOGENOM" id="CLU_868584_0_0_0"/>
<dbReference type="PaxDb" id="1198114-AciX9_1159"/>
<dbReference type="AlphaFoldDB" id="E8X3N1"/>
<gene>
    <name evidence="2" type="ordered locus">AciX9_1159</name>
</gene>
<feature type="signal peptide" evidence="1">
    <location>
        <begin position="1"/>
        <end position="28"/>
    </location>
</feature>
<name>E8X3N1_GRATM</name>
<evidence type="ECO:0000313" key="3">
    <source>
        <dbReference type="Proteomes" id="UP000000343"/>
    </source>
</evidence>
<keyword evidence="1" id="KW-0732">Signal</keyword>
<protein>
    <recommendedName>
        <fullName evidence="4">DUF4412 domain-containing protein</fullName>
    </recommendedName>
</protein>